<dbReference type="RefSeq" id="XP_033655837.1">
    <property type="nucleotide sequence ID" value="XM_033794900.1"/>
</dbReference>
<dbReference type="Gene3D" id="3.40.50.1460">
    <property type="match status" value="1"/>
</dbReference>
<feature type="region of interest" description="Disordered" evidence="1">
    <location>
        <begin position="32"/>
        <end position="59"/>
    </location>
</feature>
<feature type="region of interest" description="Disordered" evidence="1">
    <location>
        <begin position="1"/>
        <end position="20"/>
    </location>
</feature>
<organism evidence="2 3">
    <name type="scientific">Westerdykella ornata</name>
    <dbReference type="NCBI Taxonomy" id="318751"/>
    <lineage>
        <taxon>Eukaryota</taxon>
        <taxon>Fungi</taxon>
        <taxon>Dikarya</taxon>
        <taxon>Ascomycota</taxon>
        <taxon>Pezizomycotina</taxon>
        <taxon>Dothideomycetes</taxon>
        <taxon>Pleosporomycetidae</taxon>
        <taxon>Pleosporales</taxon>
        <taxon>Sporormiaceae</taxon>
        <taxon>Westerdykella</taxon>
    </lineage>
</organism>
<evidence type="ECO:0000256" key="1">
    <source>
        <dbReference type="SAM" id="MobiDB-lite"/>
    </source>
</evidence>
<accession>A0A6A6JQX4</accession>
<gene>
    <name evidence="2" type="ORF">EI97DRAFT_355512</name>
</gene>
<protein>
    <recommendedName>
        <fullName evidence="4">Caspase family p20 domain-containing protein</fullName>
    </recommendedName>
</protein>
<dbReference type="Proteomes" id="UP000800097">
    <property type="component" value="Unassembled WGS sequence"/>
</dbReference>
<sequence length="406" mass="47139">MESVDTRVTPQSPNPLKDKVFHADIRIESIEDCSNNEQADQDSTLVEQNSQDAEDKETQEKAAEMQVWWEESIARYMGLNDGYENVAVLLIKWDDGLDELKTREETEELRSLFAGGFHYHCEVVELNVLTKPQHQMNRYLSTFVDKHDGPNNLMIVYYTGHGVYREDLKYLELTASVDPSQRRGFKNEARANWNRAEEHLRSDYVEGDVLTILDTCYSSNLQKSGKEDTRTFELLSACAFDATTASPGPQSFTRALIDALKELLAEYHDRSFTTFHLNQRILLNPNRRDTPSQLWFRLKHHERHIRLAPLKPRTSQPQRRPSFFNPPGGYLTLRFALRDDSLNREQIEYLTKNLCSAFRNKALLGLRRIDWLGMKPARTTHFGRAALAMFAVAQWKKVVARRREER</sequence>
<feature type="compositionally biased region" description="Polar residues" evidence="1">
    <location>
        <begin position="32"/>
        <end position="51"/>
    </location>
</feature>
<dbReference type="AlphaFoldDB" id="A0A6A6JQX4"/>
<feature type="non-terminal residue" evidence="2">
    <location>
        <position position="406"/>
    </location>
</feature>
<keyword evidence="3" id="KW-1185">Reference proteome</keyword>
<evidence type="ECO:0000313" key="2">
    <source>
        <dbReference type="EMBL" id="KAF2278298.1"/>
    </source>
</evidence>
<evidence type="ECO:0000313" key="3">
    <source>
        <dbReference type="Proteomes" id="UP000800097"/>
    </source>
</evidence>
<evidence type="ECO:0008006" key="4">
    <source>
        <dbReference type="Google" id="ProtNLM"/>
    </source>
</evidence>
<proteinExistence type="predicted"/>
<feature type="compositionally biased region" description="Polar residues" evidence="1">
    <location>
        <begin position="1"/>
        <end position="11"/>
    </location>
</feature>
<reference evidence="2" key="1">
    <citation type="journal article" date="2020" name="Stud. Mycol.">
        <title>101 Dothideomycetes genomes: a test case for predicting lifestyles and emergence of pathogens.</title>
        <authorList>
            <person name="Haridas S."/>
            <person name="Albert R."/>
            <person name="Binder M."/>
            <person name="Bloem J."/>
            <person name="Labutti K."/>
            <person name="Salamov A."/>
            <person name="Andreopoulos B."/>
            <person name="Baker S."/>
            <person name="Barry K."/>
            <person name="Bills G."/>
            <person name="Bluhm B."/>
            <person name="Cannon C."/>
            <person name="Castanera R."/>
            <person name="Culley D."/>
            <person name="Daum C."/>
            <person name="Ezra D."/>
            <person name="Gonzalez J."/>
            <person name="Henrissat B."/>
            <person name="Kuo A."/>
            <person name="Liang C."/>
            <person name="Lipzen A."/>
            <person name="Lutzoni F."/>
            <person name="Magnuson J."/>
            <person name="Mondo S."/>
            <person name="Nolan M."/>
            <person name="Ohm R."/>
            <person name="Pangilinan J."/>
            <person name="Park H.-J."/>
            <person name="Ramirez L."/>
            <person name="Alfaro M."/>
            <person name="Sun H."/>
            <person name="Tritt A."/>
            <person name="Yoshinaga Y."/>
            <person name="Zwiers L.-H."/>
            <person name="Turgeon B."/>
            <person name="Goodwin S."/>
            <person name="Spatafora J."/>
            <person name="Crous P."/>
            <person name="Grigoriev I."/>
        </authorList>
    </citation>
    <scope>NUCLEOTIDE SEQUENCE</scope>
    <source>
        <strain evidence="2">CBS 379.55</strain>
    </source>
</reference>
<name>A0A6A6JQX4_WESOR</name>
<dbReference type="OrthoDB" id="4760831at2759"/>
<dbReference type="GeneID" id="54548075"/>
<dbReference type="EMBL" id="ML986488">
    <property type="protein sequence ID" value="KAF2278298.1"/>
    <property type="molecule type" value="Genomic_DNA"/>
</dbReference>